<evidence type="ECO:0000256" key="2">
    <source>
        <dbReference type="ARBA" id="ARBA00022741"/>
    </source>
</evidence>
<dbReference type="Gramene" id="AUR62018754-RA">
    <property type="protein sequence ID" value="AUR62018754-RA:cds"/>
    <property type="gene ID" value="AUR62018754"/>
</dbReference>
<keyword evidence="1" id="KW-0677">Repeat</keyword>
<dbReference type="PANTHER" id="PTHR36766:SF35">
    <property type="entry name" value="DISEASE RESISTANCE PROTEIN RGA3"/>
    <property type="match status" value="1"/>
</dbReference>
<reference evidence="6" key="2">
    <citation type="submission" date="2021-03" db="UniProtKB">
        <authorList>
            <consortium name="EnsemblPlants"/>
        </authorList>
    </citation>
    <scope>IDENTIFICATION</scope>
</reference>
<proteinExistence type="predicted"/>
<organism evidence="6 7">
    <name type="scientific">Chenopodium quinoa</name>
    <name type="common">Quinoa</name>
    <dbReference type="NCBI Taxonomy" id="63459"/>
    <lineage>
        <taxon>Eukaryota</taxon>
        <taxon>Viridiplantae</taxon>
        <taxon>Streptophyta</taxon>
        <taxon>Embryophyta</taxon>
        <taxon>Tracheophyta</taxon>
        <taxon>Spermatophyta</taxon>
        <taxon>Magnoliopsida</taxon>
        <taxon>eudicotyledons</taxon>
        <taxon>Gunneridae</taxon>
        <taxon>Pentapetalae</taxon>
        <taxon>Caryophyllales</taxon>
        <taxon>Chenopodiaceae</taxon>
        <taxon>Chenopodioideae</taxon>
        <taxon>Atripliceae</taxon>
        <taxon>Chenopodium</taxon>
    </lineage>
</organism>
<accession>A0A803LU60</accession>
<keyword evidence="4" id="KW-0067">ATP-binding</keyword>
<reference evidence="6" key="1">
    <citation type="journal article" date="2017" name="Nature">
        <title>The genome of Chenopodium quinoa.</title>
        <authorList>
            <person name="Jarvis D.E."/>
            <person name="Ho Y.S."/>
            <person name="Lightfoot D.J."/>
            <person name="Schmoeckel S.M."/>
            <person name="Li B."/>
            <person name="Borm T.J.A."/>
            <person name="Ohyanagi H."/>
            <person name="Mineta K."/>
            <person name="Michell C.T."/>
            <person name="Saber N."/>
            <person name="Kharbatia N.M."/>
            <person name="Rupper R.R."/>
            <person name="Sharp A.R."/>
            <person name="Dally N."/>
            <person name="Boughton B.A."/>
            <person name="Woo Y.H."/>
            <person name="Gao G."/>
            <person name="Schijlen E.G.W.M."/>
            <person name="Guo X."/>
            <person name="Momin A.A."/>
            <person name="Negrao S."/>
            <person name="Al-Babili S."/>
            <person name="Gehring C."/>
            <person name="Roessner U."/>
            <person name="Jung C."/>
            <person name="Murphy K."/>
            <person name="Arold S.T."/>
            <person name="Gojobori T."/>
            <person name="van der Linden C.G."/>
            <person name="van Loo E.N."/>
            <person name="Jellen E.N."/>
            <person name="Maughan P.J."/>
            <person name="Tester M."/>
        </authorList>
    </citation>
    <scope>NUCLEOTIDE SEQUENCE [LARGE SCALE GENOMIC DNA]</scope>
    <source>
        <strain evidence="6">cv. PI 614886</strain>
    </source>
</reference>
<dbReference type="EnsemblPlants" id="AUR62018754-RA">
    <property type="protein sequence ID" value="AUR62018754-RA:cds"/>
    <property type="gene ID" value="AUR62018754"/>
</dbReference>
<dbReference type="OMA" id="FINRTRN"/>
<protein>
    <recommendedName>
        <fullName evidence="5">Disease resistance N-terminal domain-containing protein</fullName>
    </recommendedName>
</protein>
<dbReference type="Gene3D" id="1.20.5.4130">
    <property type="match status" value="1"/>
</dbReference>
<dbReference type="Proteomes" id="UP000596660">
    <property type="component" value="Unplaced"/>
</dbReference>
<dbReference type="AlphaFoldDB" id="A0A803LU60"/>
<dbReference type="InterPro" id="IPR041118">
    <property type="entry name" value="Rx_N"/>
</dbReference>
<evidence type="ECO:0000259" key="5">
    <source>
        <dbReference type="Pfam" id="PF18052"/>
    </source>
</evidence>
<evidence type="ECO:0000313" key="6">
    <source>
        <dbReference type="EnsemblPlants" id="AUR62018754-RA:cds"/>
    </source>
</evidence>
<name>A0A803LU60_CHEQI</name>
<keyword evidence="3" id="KW-0611">Plant defense</keyword>
<dbReference type="Pfam" id="PF18052">
    <property type="entry name" value="Rx_N"/>
    <property type="match status" value="1"/>
</dbReference>
<sequence>MAEAIVFGIAEEVLKNLGSKALAEIASAWGFKDQLEELTDTINTIKAKLSDAEERQADDAVRSWLDRLTTVVYEADDLFDELATMAARKQLMGGNEVTREIQTFFSGNNQMAFGFRVSRKIKKFGKSLMT</sequence>
<evidence type="ECO:0000256" key="3">
    <source>
        <dbReference type="ARBA" id="ARBA00022821"/>
    </source>
</evidence>
<evidence type="ECO:0000313" key="7">
    <source>
        <dbReference type="Proteomes" id="UP000596660"/>
    </source>
</evidence>
<evidence type="ECO:0000256" key="4">
    <source>
        <dbReference type="ARBA" id="ARBA00022840"/>
    </source>
</evidence>
<dbReference type="PANTHER" id="PTHR36766">
    <property type="entry name" value="PLANT BROAD-SPECTRUM MILDEW RESISTANCE PROTEIN RPW8"/>
    <property type="match status" value="1"/>
</dbReference>
<dbReference type="SMR" id="A0A803LU60"/>
<dbReference type="GO" id="GO:0005524">
    <property type="term" value="F:ATP binding"/>
    <property type="evidence" value="ECO:0007669"/>
    <property type="project" value="UniProtKB-KW"/>
</dbReference>
<keyword evidence="2" id="KW-0547">Nucleotide-binding</keyword>
<evidence type="ECO:0000256" key="1">
    <source>
        <dbReference type="ARBA" id="ARBA00022737"/>
    </source>
</evidence>
<dbReference type="GO" id="GO:0006952">
    <property type="term" value="P:defense response"/>
    <property type="evidence" value="ECO:0007669"/>
    <property type="project" value="UniProtKB-KW"/>
</dbReference>
<feature type="domain" description="Disease resistance N-terminal" evidence="5">
    <location>
        <begin position="11"/>
        <end position="96"/>
    </location>
</feature>
<keyword evidence="7" id="KW-1185">Reference proteome</keyword>